<evidence type="ECO:0000256" key="3">
    <source>
        <dbReference type="ARBA" id="ARBA00010292"/>
    </source>
</evidence>
<evidence type="ECO:0000256" key="6">
    <source>
        <dbReference type="ARBA" id="ARBA00022833"/>
    </source>
</evidence>
<evidence type="ECO:0000256" key="1">
    <source>
        <dbReference type="ARBA" id="ARBA00004443"/>
    </source>
</evidence>
<keyword evidence="7" id="KW-0809">Transit peptide</keyword>
<dbReference type="OrthoDB" id="10249250at2759"/>
<evidence type="ECO:0000256" key="2">
    <source>
        <dbReference type="ARBA" id="ARBA00004673"/>
    </source>
</evidence>
<dbReference type="Gene3D" id="2.60.11.10">
    <property type="entry name" value="Cytochrome c oxidase, subunit Vb"/>
    <property type="match status" value="1"/>
</dbReference>
<evidence type="ECO:0000256" key="4">
    <source>
        <dbReference type="ARBA" id="ARBA00022723"/>
    </source>
</evidence>
<dbReference type="PANTHER" id="PTHR10122:SF0">
    <property type="entry name" value="CYTOCHROME C OXIDASE SUBUNIT 5B, ISOFORM A-RELATED"/>
    <property type="match status" value="1"/>
</dbReference>
<protein>
    <recommendedName>
        <fullName evidence="11">Cytochrome c oxidase subunit 4, mitochondrial</fullName>
    </recommendedName>
    <alternativeName>
        <fullName evidence="10">Cytochrome c oxidase polypeptide IV</fullName>
    </alternativeName>
</protein>
<organism evidence="13">
    <name type="scientific">Eremomyces bilateralis CBS 781.70</name>
    <dbReference type="NCBI Taxonomy" id="1392243"/>
    <lineage>
        <taxon>Eukaryota</taxon>
        <taxon>Fungi</taxon>
        <taxon>Dikarya</taxon>
        <taxon>Ascomycota</taxon>
        <taxon>Pezizomycotina</taxon>
        <taxon>Dothideomycetes</taxon>
        <taxon>Dothideomycetes incertae sedis</taxon>
        <taxon>Eremomycetales</taxon>
        <taxon>Eremomycetaceae</taxon>
        <taxon>Eremomyces</taxon>
    </lineage>
</organism>
<keyword evidence="8" id="KW-0496">Mitochondrion</keyword>
<evidence type="ECO:0000313" key="14">
    <source>
        <dbReference type="Proteomes" id="UP000504638"/>
    </source>
</evidence>
<evidence type="ECO:0000256" key="12">
    <source>
        <dbReference type="PIRSR" id="PIRSR602124-2"/>
    </source>
</evidence>
<comment type="similarity">
    <text evidence="3">Belongs to the cytochrome c oxidase subunit 5B family.</text>
</comment>
<proteinExistence type="inferred from homology"/>
<name>A0A6G1GE47_9PEZI</name>
<evidence type="ECO:0000256" key="8">
    <source>
        <dbReference type="ARBA" id="ARBA00023128"/>
    </source>
</evidence>
<dbReference type="GO" id="GO:0005743">
    <property type="term" value="C:mitochondrial inner membrane"/>
    <property type="evidence" value="ECO:0007669"/>
    <property type="project" value="UniProtKB-SubCell"/>
</dbReference>
<dbReference type="AlphaFoldDB" id="A0A6G1GE47"/>
<evidence type="ECO:0000256" key="7">
    <source>
        <dbReference type="ARBA" id="ARBA00022946"/>
    </source>
</evidence>
<dbReference type="PANTHER" id="PTHR10122">
    <property type="entry name" value="CYTOCHROME C OXIDASE SUBUNIT 5B, MITOCHONDRIAL"/>
    <property type="match status" value="1"/>
</dbReference>
<dbReference type="PROSITE" id="PS51359">
    <property type="entry name" value="COX5B_2"/>
    <property type="match status" value="1"/>
</dbReference>
<reference evidence="13 15" key="1">
    <citation type="submission" date="2020-01" db="EMBL/GenBank/DDBJ databases">
        <authorList>
            <consortium name="DOE Joint Genome Institute"/>
            <person name="Haridas S."/>
            <person name="Albert R."/>
            <person name="Binder M."/>
            <person name="Bloem J."/>
            <person name="Labutti K."/>
            <person name="Salamov A."/>
            <person name="Andreopoulos B."/>
            <person name="Baker S.E."/>
            <person name="Barry K."/>
            <person name="Bills G."/>
            <person name="Bluhm B.H."/>
            <person name="Cannon C."/>
            <person name="Castanera R."/>
            <person name="Culley D.E."/>
            <person name="Daum C."/>
            <person name="Ezra D."/>
            <person name="Gonzalez J.B."/>
            <person name="Henrissat B."/>
            <person name="Kuo A."/>
            <person name="Liang C."/>
            <person name="Lipzen A."/>
            <person name="Lutzoni F."/>
            <person name="Magnuson J."/>
            <person name="Mondo S."/>
            <person name="Nolan M."/>
            <person name="Ohm R."/>
            <person name="Pangilinan J."/>
            <person name="Park H.-J."/>
            <person name="Ramirez L."/>
            <person name="Alfaro M."/>
            <person name="Sun H."/>
            <person name="Tritt A."/>
            <person name="Yoshinaga Y."/>
            <person name="Zwiers L.-H."/>
            <person name="Turgeon B.G."/>
            <person name="Goodwin S.B."/>
            <person name="Spatafora J.W."/>
            <person name="Crous P.W."/>
            <person name="Grigoriev I.V."/>
        </authorList>
    </citation>
    <scope>NUCLEOTIDE SEQUENCE</scope>
    <source>
        <strain evidence="13 15">CBS 781.70</strain>
    </source>
</reference>
<keyword evidence="5" id="KW-0999">Mitochondrion inner membrane</keyword>
<dbReference type="GeneID" id="54421523"/>
<accession>A0A6G1GE47</accession>
<feature type="binding site" evidence="12">
    <location>
        <position position="139"/>
    </location>
    <ligand>
        <name>Zn(2+)</name>
        <dbReference type="ChEBI" id="CHEBI:29105"/>
    </ligand>
</feature>
<keyword evidence="9" id="KW-0472">Membrane</keyword>
<keyword evidence="6 12" id="KW-0862">Zinc</keyword>
<feature type="binding site" evidence="12">
    <location>
        <position position="136"/>
    </location>
    <ligand>
        <name>Zn(2+)</name>
        <dbReference type="ChEBI" id="CHEBI:29105"/>
    </ligand>
</feature>
<feature type="binding site" evidence="12">
    <location>
        <position position="112"/>
    </location>
    <ligand>
        <name>Zn(2+)</name>
        <dbReference type="ChEBI" id="CHEBI:29105"/>
    </ligand>
</feature>
<dbReference type="EMBL" id="ML975150">
    <property type="protein sequence ID" value="KAF1816176.1"/>
    <property type="molecule type" value="Genomic_DNA"/>
</dbReference>
<dbReference type="GO" id="GO:0006123">
    <property type="term" value="P:mitochondrial electron transport, cytochrome c to oxygen"/>
    <property type="evidence" value="ECO:0007669"/>
    <property type="project" value="InterPro"/>
</dbReference>
<dbReference type="InterPro" id="IPR002124">
    <property type="entry name" value="Cyt_c_oxidase_su5b"/>
</dbReference>
<dbReference type="Proteomes" id="UP000504638">
    <property type="component" value="Unplaced"/>
</dbReference>
<dbReference type="CDD" id="cd00924">
    <property type="entry name" value="Cyt_c_Oxidase_Vb"/>
    <property type="match status" value="1"/>
</dbReference>
<evidence type="ECO:0000313" key="15">
    <source>
        <dbReference type="RefSeq" id="XP_033537807.1"/>
    </source>
</evidence>
<comment type="subcellular location">
    <subcellularLocation>
        <location evidence="1">Mitochondrion inner membrane</location>
        <topology evidence="1">Peripheral membrane protein</topology>
        <orientation evidence="1">Matrix side</orientation>
    </subcellularLocation>
</comment>
<feature type="binding site" evidence="12">
    <location>
        <position position="120"/>
    </location>
    <ligand>
        <name>Zn(2+)</name>
        <dbReference type="ChEBI" id="CHEBI:29105"/>
    </ligand>
</feature>
<dbReference type="Pfam" id="PF01215">
    <property type="entry name" value="COX5B"/>
    <property type="match status" value="1"/>
</dbReference>
<evidence type="ECO:0000256" key="10">
    <source>
        <dbReference type="ARBA" id="ARBA00031366"/>
    </source>
</evidence>
<gene>
    <name evidence="13 15" type="ORF">P152DRAFT_470219</name>
</gene>
<dbReference type="InterPro" id="IPR036972">
    <property type="entry name" value="Cyt_c_oxidase_su5b_sf"/>
</dbReference>
<dbReference type="RefSeq" id="XP_033537807.1">
    <property type="nucleotide sequence ID" value="XM_033680953.1"/>
</dbReference>
<dbReference type="GO" id="GO:0046872">
    <property type="term" value="F:metal ion binding"/>
    <property type="evidence" value="ECO:0007669"/>
    <property type="project" value="UniProtKB-KW"/>
</dbReference>
<keyword evidence="4 12" id="KW-0479">Metal-binding</keyword>
<sequence>MAARSTKAVAVVSGRQFSQVAARCDAEAGKPAKTYKKFEEIRSEHDLYGPGVEAGKFPTDIEQSTGLERLEVLGKMEGVDIFDMTPLDASRLGTMEDPITVNSFGDEQYAGCTGFPVDSHGVKWLVISRERPIERCPECGSVYKMNYLGPTEDEHAHHDEHGHDDHHHAVAEDPKTFADFVKPDYRWT</sequence>
<evidence type="ECO:0000256" key="9">
    <source>
        <dbReference type="ARBA" id="ARBA00023136"/>
    </source>
</evidence>
<reference evidence="15" key="2">
    <citation type="submission" date="2020-04" db="EMBL/GenBank/DDBJ databases">
        <authorList>
            <consortium name="NCBI Genome Project"/>
        </authorList>
    </citation>
    <scope>NUCLEOTIDE SEQUENCE</scope>
    <source>
        <strain evidence="15">CBS 781.70</strain>
    </source>
</reference>
<evidence type="ECO:0000256" key="5">
    <source>
        <dbReference type="ARBA" id="ARBA00022792"/>
    </source>
</evidence>
<keyword evidence="14" id="KW-1185">Reference proteome</keyword>
<evidence type="ECO:0000256" key="11">
    <source>
        <dbReference type="ARBA" id="ARBA00070613"/>
    </source>
</evidence>
<dbReference type="GO" id="GO:0045277">
    <property type="term" value="C:respiratory chain complex IV"/>
    <property type="evidence" value="ECO:0007669"/>
    <property type="project" value="InterPro"/>
</dbReference>
<dbReference type="FunFam" id="2.60.11.10:FF:000003">
    <property type="entry name" value="Cytochrome c oxidase subunit IV"/>
    <property type="match status" value="1"/>
</dbReference>
<comment type="pathway">
    <text evidence="2">Energy metabolism; oxidative phosphorylation.</text>
</comment>
<dbReference type="SUPFAM" id="SSF57802">
    <property type="entry name" value="Rubredoxin-like"/>
    <property type="match status" value="1"/>
</dbReference>
<reference evidence="15" key="3">
    <citation type="submission" date="2025-04" db="UniProtKB">
        <authorList>
            <consortium name="RefSeq"/>
        </authorList>
    </citation>
    <scope>IDENTIFICATION</scope>
    <source>
        <strain evidence="15">CBS 781.70</strain>
    </source>
</reference>
<evidence type="ECO:0000313" key="13">
    <source>
        <dbReference type="EMBL" id="KAF1816176.1"/>
    </source>
</evidence>